<evidence type="ECO:0000259" key="3">
    <source>
        <dbReference type="Pfam" id="PF03364"/>
    </source>
</evidence>
<dbReference type="Gene3D" id="3.30.530.20">
    <property type="match status" value="1"/>
</dbReference>
<evidence type="ECO:0000256" key="2">
    <source>
        <dbReference type="SAM" id="SignalP"/>
    </source>
</evidence>
<keyword evidence="5" id="KW-1185">Reference proteome</keyword>
<proteinExistence type="inferred from homology"/>
<dbReference type="Pfam" id="PF03364">
    <property type="entry name" value="Polyketide_cyc"/>
    <property type="match status" value="1"/>
</dbReference>
<reference evidence="5" key="1">
    <citation type="journal article" date="2019" name="Int. J. Syst. Evol. Microbiol.">
        <title>The Global Catalogue of Microorganisms (GCM) 10K type strain sequencing project: providing services to taxonomists for standard genome sequencing and annotation.</title>
        <authorList>
            <consortium name="The Broad Institute Genomics Platform"/>
            <consortium name="The Broad Institute Genome Sequencing Center for Infectious Disease"/>
            <person name="Wu L."/>
            <person name="Ma J."/>
        </authorList>
    </citation>
    <scope>NUCLEOTIDE SEQUENCE [LARGE SCALE GENOMIC DNA]</scope>
    <source>
        <strain evidence="5">CGMCC 4.7277</strain>
    </source>
</reference>
<name>A0ABW0Q4S1_9BURK</name>
<dbReference type="SUPFAM" id="SSF55961">
    <property type="entry name" value="Bet v1-like"/>
    <property type="match status" value="1"/>
</dbReference>
<evidence type="ECO:0000313" key="4">
    <source>
        <dbReference type="EMBL" id="MFC5519398.1"/>
    </source>
</evidence>
<dbReference type="InterPro" id="IPR005031">
    <property type="entry name" value="COQ10_START"/>
</dbReference>
<evidence type="ECO:0000256" key="1">
    <source>
        <dbReference type="ARBA" id="ARBA00008918"/>
    </source>
</evidence>
<keyword evidence="2" id="KW-0732">Signal</keyword>
<feature type="domain" description="Coenzyme Q-binding protein COQ10 START" evidence="3">
    <location>
        <begin position="54"/>
        <end position="163"/>
    </location>
</feature>
<comment type="similarity">
    <text evidence="1">Belongs to the ribosome association toxin RatA family.</text>
</comment>
<gene>
    <name evidence="4" type="ORF">ACFPP7_00510</name>
</gene>
<evidence type="ECO:0000313" key="5">
    <source>
        <dbReference type="Proteomes" id="UP001596084"/>
    </source>
</evidence>
<feature type="chain" id="PRO_5046360372" evidence="2">
    <location>
        <begin position="25"/>
        <end position="188"/>
    </location>
</feature>
<dbReference type="InterPro" id="IPR023393">
    <property type="entry name" value="START-like_dom_sf"/>
</dbReference>
<protein>
    <submittedName>
        <fullName evidence="4">SRPBCC family protein</fullName>
    </submittedName>
</protein>
<feature type="signal peptide" evidence="2">
    <location>
        <begin position="1"/>
        <end position="24"/>
    </location>
</feature>
<dbReference type="Proteomes" id="UP001596084">
    <property type="component" value="Unassembled WGS sequence"/>
</dbReference>
<sequence length="188" mass="20965">MLRKLFFWLLALTAMLYPVQGAMAADGPALVPESDVRVTRSGASFTVDMAMYAPVPPAQAWAVLTDFEHYGNFVPNLSNSQVLERSDTVLKVHQKGVARFGFFSANFESTREIQLIPQSEIRAHGVGGNVERMESVMQLQAEGAGTRLNYHAEVRPGFWFPPLIGPALVRHQTAEQFSAMLQEMIRRQ</sequence>
<comment type="caution">
    <text evidence="4">The sequence shown here is derived from an EMBL/GenBank/DDBJ whole genome shotgun (WGS) entry which is preliminary data.</text>
</comment>
<dbReference type="EMBL" id="JBHSMX010000003">
    <property type="protein sequence ID" value="MFC5519398.1"/>
    <property type="molecule type" value="Genomic_DNA"/>
</dbReference>
<organism evidence="4 5">
    <name type="scientific">Polaromonas jejuensis</name>
    <dbReference type="NCBI Taxonomy" id="457502"/>
    <lineage>
        <taxon>Bacteria</taxon>
        <taxon>Pseudomonadati</taxon>
        <taxon>Pseudomonadota</taxon>
        <taxon>Betaproteobacteria</taxon>
        <taxon>Burkholderiales</taxon>
        <taxon>Comamonadaceae</taxon>
        <taxon>Polaromonas</taxon>
    </lineage>
</organism>
<dbReference type="RefSeq" id="WP_068831649.1">
    <property type="nucleotide sequence ID" value="NZ_JBHSMX010000003.1"/>
</dbReference>
<accession>A0ABW0Q4S1</accession>